<dbReference type="EMBL" id="CAJOBC010070203">
    <property type="protein sequence ID" value="CAF4239969.1"/>
    <property type="molecule type" value="Genomic_DNA"/>
</dbReference>
<comment type="caution">
    <text evidence="1">The sequence shown here is derived from an EMBL/GenBank/DDBJ whole genome shotgun (WGS) entry which is preliminary data.</text>
</comment>
<protein>
    <submittedName>
        <fullName evidence="1">Uncharacterized protein</fullName>
    </submittedName>
</protein>
<name>A0A815I7B2_9BILA</name>
<evidence type="ECO:0000313" key="3">
    <source>
        <dbReference type="Proteomes" id="UP000663829"/>
    </source>
</evidence>
<keyword evidence="3" id="KW-1185">Reference proteome</keyword>
<dbReference type="Proteomes" id="UP000681722">
    <property type="component" value="Unassembled WGS sequence"/>
</dbReference>
<dbReference type="AlphaFoldDB" id="A0A815I7B2"/>
<accession>A0A815I7B2</accession>
<dbReference type="EMBL" id="CAJNOQ010015428">
    <property type="protein sequence ID" value="CAF1361250.1"/>
    <property type="molecule type" value="Genomic_DNA"/>
</dbReference>
<evidence type="ECO:0000313" key="2">
    <source>
        <dbReference type="EMBL" id="CAF4239969.1"/>
    </source>
</evidence>
<dbReference type="OrthoDB" id="549353at2759"/>
<sequence length="260" mass="30203">MRDVYLNNLTQKNKYYYEFNVLADEDENIIRDGKAIESIIVNNLNDNGFARFVALTLQNRDFWEQISDKIVTKLYRSRDNLVQYGIKFQDLIWDKFNNLLRRTDSTSDKRYKLPSTATLSQLVSLVQVQKQEHLINLLIISSGLREICYMQIPELFMCRTGKPGAVDRYISSDLDRFEGVHKPPTVVLISDDITFICKLSDLRHQIGYNVIVGHNLPAKVQLKATVNSHYDWSQSRIQSTQQNRQLTIPIKNDSSQLLRS</sequence>
<organism evidence="1 3">
    <name type="scientific">Didymodactylos carnosus</name>
    <dbReference type="NCBI Taxonomy" id="1234261"/>
    <lineage>
        <taxon>Eukaryota</taxon>
        <taxon>Metazoa</taxon>
        <taxon>Spiralia</taxon>
        <taxon>Gnathifera</taxon>
        <taxon>Rotifera</taxon>
        <taxon>Eurotatoria</taxon>
        <taxon>Bdelloidea</taxon>
        <taxon>Philodinida</taxon>
        <taxon>Philodinidae</taxon>
        <taxon>Didymodactylos</taxon>
    </lineage>
</organism>
<proteinExistence type="predicted"/>
<gene>
    <name evidence="1" type="ORF">GPM918_LOCUS31392</name>
    <name evidence="2" type="ORF">SRO942_LOCUS32037</name>
</gene>
<evidence type="ECO:0000313" key="1">
    <source>
        <dbReference type="EMBL" id="CAF1361250.1"/>
    </source>
</evidence>
<reference evidence="1" key="1">
    <citation type="submission" date="2021-02" db="EMBL/GenBank/DDBJ databases">
        <authorList>
            <person name="Nowell W R."/>
        </authorList>
    </citation>
    <scope>NUCLEOTIDE SEQUENCE</scope>
</reference>
<dbReference type="Proteomes" id="UP000663829">
    <property type="component" value="Unassembled WGS sequence"/>
</dbReference>